<evidence type="ECO:0000313" key="3">
    <source>
        <dbReference type="Proteomes" id="UP000253094"/>
    </source>
</evidence>
<dbReference type="Proteomes" id="UP000253094">
    <property type="component" value="Unassembled WGS sequence"/>
</dbReference>
<dbReference type="InterPro" id="IPR021835">
    <property type="entry name" value="DUF3427"/>
</dbReference>
<evidence type="ECO:0000313" key="2">
    <source>
        <dbReference type="EMBL" id="RCG21113.1"/>
    </source>
</evidence>
<proteinExistence type="predicted"/>
<name>A0A367ESZ3_9ACTN</name>
<dbReference type="Pfam" id="PF11907">
    <property type="entry name" value="DUF3427"/>
    <property type="match status" value="1"/>
</dbReference>
<evidence type="ECO:0000259" key="1">
    <source>
        <dbReference type="Pfam" id="PF11907"/>
    </source>
</evidence>
<dbReference type="AlphaFoldDB" id="A0A367ESZ3"/>
<organism evidence="2 3">
    <name type="scientific">Sphaerisporangium album</name>
    <dbReference type="NCBI Taxonomy" id="509200"/>
    <lineage>
        <taxon>Bacteria</taxon>
        <taxon>Bacillati</taxon>
        <taxon>Actinomycetota</taxon>
        <taxon>Actinomycetes</taxon>
        <taxon>Streptosporangiales</taxon>
        <taxon>Streptosporangiaceae</taxon>
        <taxon>Sphaerisporangium</taxon>
    </lineage>
</organism>
<keyword evidence="3" id="KW-1185">Reference proteome</keyword>
<gene>
    <name evidence="2" type="ORF">DQ384_36470</name>
</gene>
<dbReference type="OrthoDB" id="9776021at2"/>
<comment type="caution">
    <text evidence="2">The sequence shown here is derived from an EMBL/GenBank/DDBJ whole genome shotgun (WGS) entry which is preliminary data.</text>
</comment>
<dbReference type="RefSeq" id="WP_114033450.1">
    <property type="nucleotide sequence ID" value="NZ_QOIL01000030.1"/>
</dbReference>
<feature type="domain" description="DUF3427" evidence="1">
    <location>
        <begin position="191"/>
        <end position="331"/>
    </location>
</feature>
<protein>
    <submittedName>
        <fullName evidence="2">DUF3427 domain-containing protein</fullName>
    </submittedName>
</protein>
<accession>A0A367ESZ3</accession>
<dbReference type="EMBL" id="QOIL01000030">
    <property type="protein sequence ID" value="RCG21113.1"/>
    <property type="molecule type" value="Genomic_DNA"/>
</dbReference>
<sequence length="338" mass="37384">MMNTSSTPTANRELATTQVPVLARVADAGPVAAPATQPNWKALTRALRELGDTTLPNFLSRTELELEDLYRRREGWTALRRSAGFQPEAANPAADTQLGRAFGRMLHINDAERLNYLRTLPGGPHPDGARGKRLLAMADAALWGGTESFSGAEDRLAMLHEARAAELHQLAAVLGTRLHTTQTLDPVVPLHLHAFYSKNEVLAAFGVDKPAHMREGVKYVAAHHADLFFVTIQKTENQYKASTRYQDQALGERIFQWESQSTLRAAAATAQRYISGQSIVHLLIRHSKTDQGLGAPPYLYAGPMRYVSHQGELPIRFVWQLDYSLPPQVLRYAMTTAG</sequence>
<reference evidence="2 3" key="1">
    <citation type="submission" date="2018-06" db="EMBL/GenBank/DDBJ databases">
        <title>Sphaerisporangium craniellae sp. nov., isolated from a marine sponge in the South China Sea.</title>
        <authorList>
            <person name="Li L."/>
        </authorList>
    </citation>
    <scope>NUCLEOTIDE SEQUENCE [LARGE SCALE GENOMIC DNA]</scope>
    <source>
        <strain evidence="2 3">CCTCC AA 208026</strain>
    </source>
</reference>